<evidence type="ECO:0000313" key="1">
    <source>
        <dbReference type="EMBL" id="CAH0383936.1"/>
    </source>
</evidence>
<reference evidence="1" key="1">
    <citation type="submission" date="2021-12" db="EMBL/GenBank/DDBJ databases">
        <authorList>
            <person name="King R."/>
        </authorList>
    </citation>
    <scope>NUCLEOTIDE SEQUENCE</scope>
</reference>
<dbReference type="GO" id="GO:0030055">
    <property type="term" value="C:cell-substrate junction"/>
    <property type="evidence" value="ECO:0007669"/>
    <property type="project" value="TreeGrafter"/>
</dbReference>
<evidence type="ECO:0000313" key="2">
    <source>
        <dbReference type="Proteomes" id="UP001152759"/>
    </source>
</evidence>
<dbReference type="GO" id="GO:0005178">
    <property type="term" value="F:integrin binding"/>
    <property type="evidence" value="ECO:0007669"/>
    <property type="project" value="TreeGrafter"/>
</dbReference>
<sequence>MSQVGKSTGRFHLMGDLRIRHPEELSLCKPLEPCHLKSNYKEMQAKKHHRYEMNGNNIPPDTNTFIANHSPTGSTHSLDKTFPPFLCAPNTWKNDSYKMNGNHTTNGHNISLELLNGSTDTALAHSPAVPTHEARSKLVKPKSLVERARMNVA</sequence>
<dbReference type="InterPro" id="IPR037843">
    <property type="entry name" value="Kindlin/fermitin"/>
</dbReference>
<dbReference type="EMBL" id="OU963863">
    <property type="protein sequence ID" value="CAH0383936.1"/>
    <property type="molecule type" value="Genomic_DNA"/>
</dbReference>
<proteinExistence type="predicted"/>
<dbReference type="AlphaFoldDB" id="A0A9P0A3W4"/>
<name>A0A9P0A3W4_BEMTA</name>
<gene>
    <name evidence="1" type="ORF">BEMITA_LOCUS3324</name>
</gene>
<dbReference type="Proteomes" id="UP001152759">
    <property type="component" value="Chromosome 2"/>
</dbReference>
<dbReference type="PANTHER" id="PTHR16160:SF13">
    <property type="entry name" value="FERMITIN 2-RELATED"/>
    <property type="match status" value="1"/>
</dbReference>
<accession>A0A9P0A3W4</accession>
<organism evidence="1 2">
    <name type="scientific">Bemisia tabaci</name>
    <name type="common">Sweetpotato whitefly</name>
    <name type="synonym">Aleurodes tabaci</name>
    <dbReference type="NCBI Taxonomy" id="7038"/>
    <lineage>
        <taxon>Eukaryota</taxon>
        <taxon>Metazoa</taxon>
        <taxon>Ecdysozoa</taxon>
        <taxon>Arthropoda</taxon>
        <taxon>Hexapoda</taxon>
        <taxon>Insecta</taxon>
        <taxon>Pterygota</taxon>
        <taxon>Neoptera</taxon>
        <taxon>Paraneoptera</taxon>
        <taxon>Hemiptera</taxon>
        <taxon>Sternorrhyncha</taxon>
        <taxon>Aleyrodoidea</taxon>
        <taxon>Aleyrodidae</taxon>
        <taxon>Aleyrodinae</taxon>
        <taxon>Bemisia</taxon>
    </lineage>
</organism>
<dbReference type="PANTHER" id="PTHR16160">
    <property type="entry name" value="FERMITIN 2-RELATED"/>
    <property type="match status" value="1"/>
</dbReference>
<dbReference type="GO" id="GO:0007229">
    <property type="term" value="P:integrin-mediated signaling pathway"/>
    <property type="evidence" value="ECO:0007669"/>
    <property type="project" value="InterPro"/>
</dbReference>
<keyword evidence="2" id="KW-1185">Reference proteome</keyword>
<dbReference type="GO" id="GO:0007160">
    <property type="term" value="P:cell-matrix adhesion"/>
    <property type="evidence" value="ECO:0007669"/>
    <property type="project" value="TreeGrafter"/>
</dbReference>
<protein>
    <submittedName>
        <fullName evidence="1">Uncharacterized protein</fullName>
    </submittedName>
</protein>